<dbReference type="RefSeq" id="WP_119635558.1">
    <property type="nucleotide sequence ID" value="NZ_CP170216.1"/>
</dbReference>
<name>A0A418JI36_STAHY</name>
<feature type="transmembrane region" description="Helical" evidence="1">
    <location>
        <begin position="106"/>
        <end position="127"/>
    </location>
</feature>
<sequence length="200" mass="23534">MSWSTIHSILIYNRAVLIILLLCNLLGTMYGYIWYVPQLSQSHWIYWLFIPDSPTASLFLTISIFLMLLHKKSALLDSLAFITLIKYGIWAVIMNLFMFIHDQTIYLPGIMLIMSHGIMAIQAFLFLPRFKFTCLSLTLSLVWVFHNDVIDYVFHQYPKYGSLFHFESVIGYIAFWLSAVPISLAIYIYHKRKVKKFDHY</sequence>
<feature type="transmembrane region" description="Helical" evidence="1">
    <location>
        <begin position="12"/>
        <end position="33"/>
    </location>
</feature>
<dbReference type="PANTHER" id="PTHR40042">
    <property type="entry name" value="HYPOTHETICAL MEMBRANE SPANNING PROTEIN"/>
    <property type="match status" value="1"/>
</dbReference>
<keyword evidence="1" id="KW-1133">Transmembrane helix</keyword>
<dbReference type="EMBL" id="QXVO01000023">
    <property type="protein sequence ID" value="RIO45266.1"/>
    <property type="molecule type" value="Genomic_DNA"/>
</dbReference>
<dbReference type="Proteomes" id="UP000285625">
    <property type="component" value="Unassembled WGS sequence"/>
</dbReference>
<feature type="transmembrane region" description="Helical" evidence="1">
    <location>
        <begin position="169"/>
        <end position="189"/>
    </location>
</feature>
<dbReference type="PANTHER" id="PTHR40042:SF1">
    <property type="entry name" value="DUF1405 DOMAIN-CONTAINING PROTEIN"/>
    <property type="match status" value="1"/>
</dbReference>
<dbReference type="InterPro" id="IPR009845">
    <property type="entry name" value="DUF1405"/>
</dbReference>
<feature type="transmembrane region" description="Helical" evidence="1">
    <location>
        <begin position="81"/>
        <end position="100"/>
    </location>
</feature>
<dbReference type="Pfam" id="PF07187">
    <property type="entry name" value="DUF1405"/>
    <property type="match status" value="1"/>
</dbReference>
<protein>
    <submittedName>
        <fullName evidence="2">DUF1405 domain-containing protein</fullName>
    </submittedName>
</protein>
<accession>A0A418JI36</accession>
<organism evidence="2 3">
    <name type="scientific">Staphylococcus hyicus</name>
    <dbReference type="NCBI Taxonomy" id="1284"/>
    <lineage>
        <taxon>Bacteria</taxon>
        <taxon>Bacillati</taxon>
        <taxon>Bacillota</taxon>
        <taxon>Bacilli</taxon>
        <taxon>Bacillales</taxon>
        <taxon>Staphylococcaceae</taxon>
        <taxon>Staphylococcus</taxon>
    </lineage>
</organism>
<evidence type="ECO:0000256" key="1">
    <source>
        <dbReference type="SAM" id="Phobius"/>
    </source>
</evidence>
<dbReference type="STRING" id="1284.SHYC_07225"/>
<evidence type="ECO:0000313" key="2">
    <source>
        <dbReference type="EMBL" id="RIO45266.1"/>
    </source>
</evidence>
<gene>
    <name evidence="2" type="ORF">BUZ57_07995</name>
</gene>
<keyword evidence="1" id="KW-0812">Transmembrane</keyword>
<evidence type="ECO:0000313" key="3">
    <source>
        <dbReference type="Proteomes" id="UP000285625"/>
    </source>
</evidence>
<feature type="transmembrane region" description="Helical" evidence="1">
    <location>
        <begin position="45"/>
        <end position="69"/>
    </location>
</feature>
<proteinExistence type="predicted"/>
<reference evidence="2 3" key="1">
    <citation type="journal article" date="2016" name="Front. Microbiol.">
        <title>Comprehensive Phylogenetic Analysis of Bovine Non-aureus Staphylococci Species Based on Whole-Genome Sequencing.</title>
        <authorList>
            <person name="Naushad S."/>
            <person name="Barkema H.W."/>
            <person name="Luby C."/>
            <person name="Condas L.A."/>
            <person name="Nobrega D.B."/>
            <person name="Carson D.A."/>
            <person name="De Buck J."/>
        </authorList>
    </citation>
    <scope>NUCLEOTIDE SEQUENCE [LARGE SCALE GENOMIC DNA]</scope>
    <source>
        <strain evidence="2 3">SNUC 5959</strain>
    </source>
</reference>
<dbReference type="AlphaFoldDB" id="A0A418JI36"/>
<feature type="transmembrane region" description="Helical" evidence="1">
    <location>
        <begin position="134"/>
        <end position="154"/>
    </location>
</feature>
<keyword evidence="1" id="KW-0472">Membrane</keyword>
<comment type="caution">
    <text evidence="2">The sequence shown here is derived from an EMBL/GenBank/DDBJ whole genome shotgun (WGS) entry which is preliminary data.</text>
</comment>